<keyword evidence="2 5" id="KW-0812">Transmembrane</keyword>
<dbReference type="InterPro" id="IPR052954">
    <property type="entry name" value="GPCR-Ligand_Int"/>
</dbReference>
<dbReference type="Proteomes" id="UP000267606">
    <property type="component" value="Unassembled WGS sequence"/>
</dbReference>
<keyword evidence="4 5" id="KW-0472">Membrane</keyword>
<accession>A0A183I252</accession>
<protein>
    <submittedName>
        <fullName evidence="9">G_PROTEIN_RECEP_F1_2 domain-containing protein</fullName>
    </submittedName>
</protein>
<feature type="domain" description="G-protein coupled receptors family 1 profile" evidence="6">
    <location>
        <begin position="35"/>
        <end position="107"/>
    </location>
</feature>
<dbReference type="InterPro" id="IPR017452">
    <property type="entry name" value="GPCR_Rhodpsn_7TM"/>
</dbReference>
<evidence type="ECO:0000256" key="4">
    <source>
        <dbReference type="ARBA" id="ARBA00023136"/>
    </source>
</evidence>
<feature type="transmembrane region" description="Helical" evidence="5">
    <location>
        <begin position="56"/>
        <end position="75"/>
    </location>
</feature>
<dbReference type="PROSITE" id="PS50262">
    <property type="entry name" value="G_PROTEIN_RECEP_F1_2"/>
    <property type="match status" value="1"/>
</dbReference>
<dbReference type="EMBL" id="UZAJ01040411">
    <property type="protein sequence ID" value="VDP14729.1"/>
    <property type="molecule type" value="Genomic_DNA"/>
</dbReference>
<evidence type="ECO:0000313" key="8">
    <source>
        <dbReference type="Proteomes" id="UP000267606"/>
    </source>
</evidence>
<dbReference type="PANTHER" id="PTHR46641:SF24">
    <property type="entry name" value="G-PROTEIN COUPLED RECEPTORS FAMILY 1 PROFILE DOMAIN-CONTAINING PROTEIN"/>
    <property type="match status" value="1"/>
</dbReference>
<dbReference type="STRING" id="387005.A0A183I252"/>
<reference evidence="9" key="1">
    <citation type="submission" date="2016-06" db="UniProtKB">
        <authorList>
            <consortium name="WormBaseParasite"/>
        </authorList>
    </citation>
    <scope>IDENTIFICATION</scope>
</reference>
<evidence type="ECO:0000256" key="2">
    <source>
        <dbReference type="ARBA" id="ARBA00022692"/>
    </source>
</evidence>
<evidence type="ECO:0000259" key="6">
    <source>
        <dbReference type="PROSITE" id="PS50262"/>
    </source>
</evidence>
<organism evidence="9">
    <name type="scientific">Onchocerca flexuosa</name>
    <dbReference type="NCBI Taxonomy" id="387005"/>
    <lineage>
        <taxon>Eukaryota</taxon>
        <taxon>Metazoa</taxon>
        <taxon>Ecdysozoa</taxon>
        <taxon>Nematoda</taxon>
        <taxon>Chromadorea</taxon>
        <taxon>Rhabditida</taxon>
        <taxon>Spirurina</taxon>
        <taxon>Spiruromorpha</taxon>
        <taxon>Filarioidea</taxon>
        <taxon>Onchocercidae</taxon>
        <taxon>Onchocerca</taxon>
    </lineage>
</organism>
<dbReference type="Gene3D" id="1.20.1070.10">
    <property type="entry name" value="Rhodopsin 7-helix transmembrane proteins"/>
    <property type="match status" value="1"/>
</dbReference>
<name>A0A183I252_9BILA</name>
<feature type="transmembrane region" description="Helical" evidence="5">
    <location>
        <begin position="87"/>
        <end position="105"/>
    </location>
</feature>
<keyword evidence="3 5" id="KW-1133">Transmembrane helix</keyword>
<gene>
    <name evidence="7" type="ORF">OFLC_LOCUS13814</name>
</gene>
<evidence type="ECO:0000313" key="9">
    <source>
        <dbReference type="WBParaSite" id="OFLC_0001381501-mRNA-1"/>
    </source>
</evidence>
<feature type="transmembrane region" description="Helical" evidence="5">
    <location>
        <begin position="20"/>
        <end position="44"/>
    </location>
</feature>
<dbReference type="GO" id="GO:0016020">
    <property type="term" value="C:membrane"/>
    <property type="evidence" value="ECO:0007669"/>
    <property type="project" value="UniProtKB-SubCell"/>
</dbReference>
<sequence length="107" mass="12283">MPLSHDSQKTDNFVDFAQYIIYTTVLPFVCTAGVFAATICVIIFTRPQMRSSLNIYLAGLSFFDLILLLVSLLIYPPMQICLQNNVSLFFFFNWLFSYQALKCLFGK</sequence>
<dbReference type="PANTHER" id="PTHR46641">
    <property type="entry name" value="FMRFAMIDE RECEPTOR-RELATED"/>
    <property type="match status" value="1"/>
</dbReference>
<evidence type="ECO:0000256" key="5">
    <source>
        <dbReference type="SAM" id="Phobius"/>
    </source>
</evidence>
<evidence type="ECO:0000313" key="7">
    <source>
        <dbReference type="EMBL" id="VDP14729.1"/>
    </source>
</evidence>
<dbReference type="AlphaFoldDB" id="A0A183I252"/>
<reference evidence="7 8" key="2">
    <citation type="submission" date="2018-11" db="EMBL/GenBank/DDBJ databases">
        <authorList>
            <consortium name="Pathogen Informatics"/>
        </authorList>
    </citation>
    <scope>NUCLEOTIDE SEQUENCE [LARGE SCALE GENOMIC DNA]</scope>
</reference>
<dbReference type="SUPFAM" id="SSF81321">
    <property type="entry name" value="Family A G protein-coupled receptor-like"/>
    <property type="match status" value="1"/>
</dbReference>
<dbReference type="WBParaSite" id="OFLC_0001381501-mRNA-1">
    <property type="protein sequence ID" value="OFLC_0001381501-mRNA-1"/>
    <property type="gene ID" value="OFLC_0001381501"/>
</dbReference>
<evidence type="ECO:0000256" key="1">
    <source>
        <dbReference type="ARBA" id="ARBA00004370"/>
    </source>
</evidence>
<keyword evidence="8" id="KW-1185">Reference proteome</keyword>
<evidence type="ECO:0000256" key="3">
    <source>
        <dbReference type="ARBA" id="ARBA00022989"/>
    </source>
</evidence>
<proteinExistence type="predicted"/>
<comment type="subcellular location">
    <subcellularLocation>
        <location evidence="1">Membrane</location>
    </subcellularLocation>
</comment>